<dbReference type="EMBL" id="LUCH01002593">
    <property type="protein sequence ID" value="KAF5401257.1"/>
    <property type="molecule type" value="Genomic_DNA"/>
</dbReference>
<dbReference type="PANTHER" id="PTHR12447:SF25">
    <property type="entry name" value="ANKYRIN REPEAT DOMAIN-CONTAINING PROTEIN 13C"/>
    <property type="match status" value="1"/>
</dbReference>
<feature type="region of interest" description="Disordered" evidence="9">
    <location>
        <begin position="278"/>
        <end position="322"/>
    </location>
</feature>
<feature type="domain" description="Ankyrin repeat" evidence="10">
    <location>
        <begin position="152"/>
        <end position="458"/>
    </location>
</feature>
<evidence type="ECO:0000313" key="12">
    <source>
        <dbReference type="Proteomes" id="UP000748531"/>
    </source>
</evidence>
<dbReference type="PROSITE" id="PS50088">
    <property type="entry name" value="ANK_REPEAT"/>
    <property type="match status" value="1"/>
</dbReference>
<comment type="function">
    <text evidence="7">Acts as a molecular chaperone for G protein-coupled receptors, regulating their biogenesis and exit from the ER.</text>
</comment>
<dbReference type="OrthoDB" id="1585644at2759"/>
<dbReference type="GO" id="GO:0005789">
    <property type="term" value="C:endoplasmic reticulum membrane"/>
    <property type="evidence" value="ECO:0007669"/>
    <property type="project" value="UniProtKB-SubCell"/>
</dbReference>
<dbReference type="SUPFAM" id="SSF48403">
    <property type="entry name" value="Ankyrin repeat"/>
    <property type="match status" value="1"/>
</dbReference>
<dbReference type="InterPro" id="IPR021832">
    <property type="entry name" value="ANKRD13"/>
</dbReference>
<reference evidence="11" key="1">
    <citation type="submission" date="2019-05" db="EMBL/GenBank/DDBJ databases">
        <title>Annotation for the trematode Paragonimus heterotremus.</title>
        <authorList>
            <person name="Choi Y.-J."/>
        </authorList>
    </citation>
    <scope>NUCLEOTIDE SEQUENCE</scope>
    <source>
        <strain evidence="11">LC</strain>
    </source>
</reference>
<comment type="subcellular location">
    <subcellularLocation>
        <location evidence="1">Endoplasmic reticulum membrane</location>
    </subcellularLocation>
</comment>
<gene>
    <name evidence="11" type="ORF">PHET_05406</name>
</gene>
<dbReference type="GO" id="GO:0006621">
    <property type="term" value="P:protein retention in ER lumen"/>
    <property type="evidence" value="ECO:0007669"/>
    <property type="project" value="TreeGrafter"/>
</dbReference>
<dbReference type="InterPro" id="IPR002110">
    <property type="entry name" value="Ankyrin_rpt"/>
</dbReference>
<dbReference type="GO" id="GO:0005102">
    <property type="term" value="F:signaling receptor binding"/>
    <property type="evidence" value="ECO:0007669"/>
    <property type="project" value="TreeGrafter"/>
</dbReference>
<dbReference type="PROSITE" id="PS50297">
    <property type="entry name" value="ANK_REP_REGION"/>
    <property type="match status" value="1"/>
</dbReference>
<organism evidence="11 12">
    <name type="scientific">Paragonimus heterotremus</name>
    <dbReference type="NCBI Taxonomy" id="100268"/>
    <lineage>
        <taxon>Eukaryota</taxon>
        <taxon>Metazoa</taxon>
        <taxon>Spiralia</taxon>
        <taxon>Lophotrochozoa</taxon>
        <taxon>Platyhelminthes</taxon>
        <taxon>Trematoda</taxon>
        <taxon>Digenea</taxon>
        <taxon>Plagiorchiida</taxon>
        <taxon>Troglotremata</taxon>
        <taxon>Troglotrematidae</taxon>
        <taxon>Paragonimus</taxon>
    </lineage>
</organism>
<keyword evidence="2" id="KW-0677">Repeat</keyword>
<comment type="caution">
    <text evidence="11">The sequence shown here is derived from an EMBL/GenBank/DDBJ whole genome shotgun (WGS) entry which is preliminary data.</text>
</comment>
<proteinExistence type="predicted"/>
<keyword evidence="4 8" id="KW-0040">ANK repeat</keyword>
<evidence type="ECO:0000256" key="8">
    <source>
        <dbReference type="PROSITE-ProRule" id="PRU00023"/>
    </source>
</evidence>
<keyword evidence="3" id="KW-0256">Endoplasmic reticulum</keyword>
<evidence type="ECO:0000256" key="6">
    <source>
        <dbReference type="ARBA" id="ARBA00023186"/>
    </source>
</evidence>
<dbReference type="Pfam" id="PF12796">
    <property type="entry name" value="Ank_2"/>
    <property type="match status" value="1"/>
</dbReference>
<keyword evidence="6" id="KW-0143">Chaperone</keyword>
<protein>
    <recommendedName>
        <fullName evidence="10">Ankyrin repeat domain-containing protein</fullName>
    </recommendedName>
</protein>
<evidence type="ECO:0000313" key="11">
    <source>
        <dbReference type="EMBL" id="KAF5401257.1"/>
    </source>
</evidence>
<evidence type="ECO:0000259" key="10">
    <source>
        <dbReference type="Pfam" id="PF11904"/>
    </source>
</evidence>
<dbReference type="PANTHER" id="PTHR12447">
    <property type="entry name" value="ANKYRIN REPEAT DOMAIN-CONTAINING PROTEIN 13"/>
    <property type="match status" value="1"/>
</dbReference>
<feature type="compositionally biased region" description="Basic and acidic residues" evidence="9">
    <location>
        <begin position="291"/>
        <end position="305"/>
    </location>
</feature>
<feature type="repeat" description="ANK" evidence="8">
    <location>
        <begin position="38"/>
        <end position="70"/>
    </location>
</feature>
<evidence type="ECO:0000256" key="2">
    <source>
        <dbReference type="ARBA" id="ARBA00022737"/>
    </source>
</evidence>
<evidence type="ECO:0000256" key="7">
    <source>
        <dbReference type="ARBA" id="ARBA00037107"/>
    </source>
</evidence>
<dbReference type="AlphaFoldDB" id="A0A8J4X021"/>
<dbReference type="Pfam" id="PF11904">
    <property type="entry name" value="ANKRD13_C"/>
    <property type="match status" value="1"/>
</dbReference>
<evidence type="ECO:0000256" key="1">
    <source>
        <dbReference type="ARBA" id="ARBA00004586"/>
    </source>
</evidence>
<keyword evidence="5" id="KW-0472">Membrane</keyword>
<evidence type="ECO:0000256" key="4">
    <source>
        <dbReference type="ARBA" id="ARBA00023043"/>
    </source>
</evidence>
<evidence type="ECO:0000256" key="3">
    <source>
        <dbReference type="ARBA" id="ARBA00022824"/>
    </source>
</evidence>
<dbReference type="SMART" id="SM00248">
    <property type="entry name" value="ANK"/>
    <property type="match status" value="2"/>
</dbReference>
<name>A0A8J4X021_9TREM</name>
<evidence type="ECO:0000256" key="5">
    <source>
        <dbReference type="ARBA" id="ARBA00023136"/>
    </source>
</evidence>
<dbReference type="Gene3D" id="1.25.40.20">
    <property type="entry name" value="Ankyrin repeat-containing domain"/>
    <property type="match status" value="1"/>
</dbReference>
<sequence length="472" mass="53957">MCSVDSDWPLHYCAFHGLYGSLKEVLERSVDVNKRDMYGMTALHIAVMLGHKDCAEMLLSYGACVSLKSLEGWNSLSEAISYGSLSLTTSLYCKLRRQFLDPEKIKEFQTMLSFIPDCQLTFDWEVISWMPFISKLLPSDTCCLRKIGQCLRLDTSVMDMNGLQWKRGDLSIVFNPKNRPALMLFNHKKRTYRSIGEKANLLNDVEVLRNTELLSMRLVADKMTWAPVTNRGILRHRHRTEEKVGIFNVKHYTISNVFFRTVKRTEHLPDSARWIHRARRKSSVDSPRPSGTDREKSLSPPDGHKQPLGPGECNPANVSWDQYKSGKLRPTQTYLGRKPEIKRTEKRLKLNITMTEEIPLTVPHLLDMLRVLSPMSKFEKLRDLLKSGLPPGFPLRLEMPIFPTTIARVEVKNVQLFSEPLTNSDLQTPASDDIICSSSQASTSLDRHKWFAIPEGYTFSGEFRLSKATKSS</sequence>
<dbReference type="InterPro" id="IPR036770">
    <property type="entry name" value="Ankyrin_rpt-contain_sf"/>
</dbReference>
<dbReference type="InterPro" id="IPR055285">
    <property type="entry name" value="ANKRD13_C"/>
</dbReference>
<dbReference type="Proteomes" id="UP000748531">
    <property type="component" value="Unassembled WGS sequence"/>
</dbReference>
<evidence type="ECO:0000256" key="9">
    <source>
        <dbReference type="SAM" id="MobiDB-lite"/>
    </source>
</evidence>
<accession>A0A8J4X021</accession>
<keyword evidence="12" id="KW-1185">Reference proteome</keyword>